<reference evidence="1 2" key="1">
    <citation type="submission" date="2015-07" db="EMBL/GenBank/DDBJ databases">
        <title>Whole genome sequence of Herpetosiphon geysericola DSM 7119.</title>
        <authorList>
            <person name="Hemp J."/>
            <person name="Ward L.M."/>
            <person name="Pace L.A."/>
            <person name="Fischer W.W."/>
        </authorList>
    </citation>
    <scope>NUCLEOTIDE SEQUENCE [LARGE SCALE GENOMIC DNA]</scope>
    <source>
        <strain evidence="1 2">DSM 7119</strain>
    </source>
</reference>
<dbReference type="Proteomes" id="UP000050277">
    <property type="component" value="Unassembled WGS sequence"/>
</dbReference>
<evidence type="ECO:0000313" key="2">
    <source>
        <dbReference type="Proteomes" id="UP000050277"/>
    </source>
</evidence>
<dbReference type="InterPro" id="IPR018644">
    <property type="entry name" value="DUF2071"/>
</dbReference>
<dbReference type="OrthoDB" id="5492672at2"/>
<comment type="caution">
    <text evidence="1">The sequence shown here is derived from an EMBL/GenBank/DDBJ whole genome shotgun (WGS) entry which is preliminary data.</text>
</comment>
<name>A0A0P6XR51_9CHLR</name>
<protein>
    <recommendedName>
        <fullName evidence="3">DUF2071 domain-containing protein</fullName>
    </recommendedName>
</protein>
<evidence type="ECO:0000313" key="1">
    <source>
        <dbReference type="EMBL" id="KPL84915.1"/>
    </source>
</evidence>
<accession>A0A0P6XR51</accession>
<keyword evidence="2" id="KW-1185">Reference proteome</keyword>
<proteinExistence type="predicted"/>
<dbReference type="EMBL" id="LGKP01000026">
    <property type="protein sequence ID" value="KPL84915.1"/>
    <property type="molecule type" value="Genomic_DNA"/>
</dbReference>
<dbReference type="AlphaFoldDB" id="A0A0P6XR51"/>
<dbReference type="Pfam" id="PF09844">
    <property type="entry name" value="DUF2071"/>
    <property type="match status" value="1"/>
</dbReference>
<dbReference type="STRING" id="70996.SE18_18735"/>
<gene>
    <name evidence="1" type="ORF">SE18_18735</name>
</gene>
<sequence length="244" mass="28084">MPLLHNPITMQGHIDQCWLLTYRMPIDQFRAILPAELTATEYQGYGFWNIVICHVAHMRPWFAPQAVGINYWHAAYRIYVNLKTPFGIQQGLYFVRSDCDNRLLAWAGNGVTNFNFHYTPIVVNSSVKQTSISIKSTTANAQIVIDNQQPAQLASDSVFESLEQAAKQLKYPARGIALSKPGEANIVSIERDEAAWQHSLRHMQQAEFQLLKQYPVQPEICYEIQPIAYRWLRGYRRKVLMAEQ</sequence>
<organism evidence="1 2">
    <name type="scientific">Herpetosiphon geysericola</name>
    <dbReference type="NCBI Taxonomy" id="70996"/>
    <lineage>
        <taxon>Bacteria</taxon>
        <taxon>Bacillati</taxon>
        <taxon>Chloroflexota</taxon>
        <taxon>Chloroflexia</taxon>
        <taxon>Herpetosiphonales</taxon>
        <taxon>Herpetosiphonaceae</taxon>
        <taxon>Herpetosiphon</taxon>
    </lineage>
</organism>
<evidence type="ECO:0008006" key="3">
    <source>
        <dbReference type="Google" id="ProtNLM"/>
    </source>
</evidence>
<dbReference type="RefSeq" id="WP_054535991.1">
    <property type="nucleotide sequence ID" value="NZ_LGKP01000026.1"/>
</dbReference>